<protein>
    <submittedName>
        <fullName evidence="1">Abortive infection bacteriophage resistance protein</fullName>
    </submittedName>
</protein>
<keyword evidence="2" id="KW-1185">Reference proteome</keyword>
<dbReference type="EMBL" id="JAGINP010000041">
    <property type="protein sequence ID" value="MBP2297093.1"/>
    <property type="molecule type" value="Genomic_DNA"/>
</dbReference>
<reference evidence="1 2" key="1">
    <citation type="submission" date="2021-03" db="EMBL/GenBank/DDBJ databases">
        <title>Genomic Encyclopedia of Type Strains, Phase III (KMG-III): the genomes of soil and plant-associated and newly described type strains.</title>
        <authorList>
            <person name="Whitman W."/>
        </authorList>
    </citation>
    <scope>NUCLEOTIDE SEQUENCE [LARGE SCALE GENOMIC DNA]</scope>
    <source>
        <strain evidence="1 2">IMMIB AFH-6</strain>
    </source>
</reference>
<dbReference type="RefSeq" id="WP_209773336.1">
    <property type="nucleotide sequence ID" value="NZ_JAGINP010000041.1"/>
</dbReference>
<evidence type="ECO:0000313" key="1">
    <source>
        <dbReference type="EMBL" id="MBP2297093.1"/>
    </source>
</evidence>
<dbReference type="Proteomes" id="UP000781958">
    <property type="component" value="Unassembled WGS sequence"/>
</dbReference>
<comment type="caution">
    <text evidence="1">The sequence shown here is derived from an EMBL/GenBank/DDBJ whole genome shotgun (WGS) entry which is preliminary data.</text>
</comment>
<name>A0ABS4SX02_9PROT</name>
<organism evidence="1 2">
    <name type="scientific">Azospirillum rugosum</name>
    <dbReference type="NCBI Taxonomy" id="416170"/>
    <lineage>
        <taxon>Bacteria</taxon>
        <taxon>Pseudomonadati</taxon>
        <taxon>Pseudomonadota</taxon>
        <taxon>Alphaproteobacteria</taxon>
        <taxon>Rhodospirillales</taxon>
        <taxon>Azospirillaceae</taxon>
        <taxon>Azospirillum</taxon>
    </lineage>
</organism>
<dbReference type="InterPro" id="IPR011664">
    <property type="entry name" value="Abi_system_AbiD/AbiF-like"/>
</dbReference>
<sequence length="342" mass="39285">MSARTFSKPALDLAGQIAHLRVRGLAIPDEDEARTVLKAVGFYRFCGYALHWRLKADGTKEAQFLPGITFRDVTRLCDFDRKLRTHILHAVERIEVALRAAFSNSLGVAYGSHWYLDASRFAPGYKHAELIGRIQGEIHHDQKRADKRDVFIQHYYGSYDNPDMPPAWMVFEAINLGTMSKMFANLNRAEQKLVAAEFGEHPRLVKSWLEMLTVLRNYCAHHARVWNRQFPVKPVIPKLYAPYFEYQMENRKGETVTEIGDFRLHTQLFVLQKFLELIAAGTPWMDQLFDLLHEYGDIPTAPMGFPDKWVGFPTEEEMTQEAERRKAAAKEARLMAKAAAPS</sequence>
<accession>A0ABS4SX02</accession>
<dbReference type="Pfam" id="PF07751">
    <property type="entry name" value="Abi_2"/>
    <property type="match status" value="1"/>
</dbReference>
<proteinExistence type="predicted"/>
<gene>
    <name evidence="1" type="ORF">J2851_006912</name>
</gene>
<evidence type="ECO:0000313" key="2">
    <source>
        <dbReference type="Proteomes" id="UP000781958"/>
    </source>
</evidence>